<evidence type="ECO:0000259" key="2">
    <source>
        <dbReference type="Pfam" id="PF10088"/>
    </source>
</evidence>
<organism evidence="3 4">
    <name type="scientific">Pseudidiomarina donghaiensis</name>
    <dbReference type="NCBI Taxonomy" id="519452"/>
    <lineage>
        <taxon>Bacteria</taxon>
        <taxon>Pseudomonadati</taxon>
        <taxon>Pseudomonadota</taxon>
        <taxon>Gammaproteobacteria</taxon>
        <taxon>Alteromonadales</taxon>
        <taxon>Idiomarinaceae</taxon>
        <taxon>Pseudidiomarina</taxon>
    </lineage>
</organism>
<feature type="coiled-coil region" evidence="1">
    <location>
        <begin position="380"/>
        <end position="417"/>
    </location>
</feature>
<evidence type="ECO:0000256" key="1">
    <source>
        <dbReference type="SAM" id="Coils"/>
    </source>
</evidence>
<dbReference type="InterPro" id="IPR018760">
    <property type="entry name" value="DUF2326"/>
</dbReference>
<gene>
    <name evidence="3" type="ORF">CWE24_12010</name>
</gene>
<proteinExistence type="predicted"/>
<dbReference type="RefSeq" id="WP_092842022.1">
    <property type="nucleotide sequence ID" value="NZ_FPCF01000009.1"/>
</dbReference>
<dbReference type="STRING" id="519452.SAMN04488139_2552"/>
<keyword evidence="1" id="KW-0175">Coiled coil</keyword>
<feature type="domain" description="DUF2326" evidence="2">
    <location>
        <begin position="440"/>
        <end position="565"/>
    </location>
</feature>
<dbReference type="AlphaFoldDB" id="A0A432XCB9"/>
<sequence length="565" mass="64284">MKLIKLSVYKNSELIRVVQFKKGLNLIVNSISQSGRTGNSVGKSTPSRLLDYLFLSSGEDIYKESEFGKPIPDVYRFINENTIYVELEVEGFDLKVHRIGRTLTTDPKASVYYLDSKVCDKSDYVDIVAKQIFGQLNEKPSIRNLSHKFIRNTNEKMQNTTRFLHGSTKPDIYDQLYLFLFGFSGLDLLKDKANLNNKIRTKTKHLAAYRNPHRESALQKMIAPLKSEEAELQDKIDAFDFTGSQDSSVKELVDVQNKISDLTIGYSKIKTRLSYLEKSITKVRESAASVAGKELTTIYAEAGVAISDGLKRSFEDLVVFHNKVVSNKVNLLKSDLEKYQEEETRVRDEISSLQNIESGIFKHIKEPDTLKSIGGLYNDLSKIKEQIAGISALLDKIENTKSEIESLENCKLKIIQEIAKNTEELDGNVELFNEHFGELSKSFYGDRYIFDLEFDIETEKCRFDVVNIAPNPTGGKKKGELSAFDLAYIQFVKATNIKRPSFVIHDSIEDVDVNQVYDIFQRAEHIDGQYIVALLSDKLADPRFDLLKKQSVILELSESDKFFKI</sequence>
<reference evidence="4" key="1">
    <citation type="journal article" date="2018" name="Front. Microbiol.">
        <title>Genome-Based Analysis Reveals the Taxonomy and Diversity of the Family Idiomarinaceae.</title>
        <authorList>
            <person name="Liu Y."/>
            <person name="Lai Q."/>
            <person name="Shao Z."/>
        </authorList>
    </citation>
    <scope>NUCLEOTIDE SEQUENCE [LARGE SCALE GENOMIC DNA]</scope>
    <source>
        <strain evidence="4">908033</strain>
    </source>
</reference>
<dbReference type="OrthoDB" id="5140926at2"/>
<dbReference type="Proteomes" id="UP000286985">
    <property type="component" value="Unassembled WGS sequence"/>
</dbReference>
<keyword evidence="4" id="KW-1185">Reference proteome</keyword>
<dbReference type="Pfam" id="PF10088">
    <property type="entry name" value="DUF2326"/>
    <property type="match status" value="1"/>
</dbReference>
<accession>A0A432XCB9</accession>
<feature type="coiled-coil region" evidence="1">
    <location>
        <begin position="322"/>
        <end position="356"/>
    </location>
</feature>
<comment type="caution">
    <text evidence="3">The sequence shown here is derived from an EMBL/GenBank/DDBJ whole genome shotgun (WGS) entry which is preliminary data.</text>
</comment>
<name>A0A432XCB9_9GAMM</name>
<protein>
    <submittedName>
        <fullName evidence="3">DUF2326 domain-containing protein</fullName>
    </submittedName>
</protein>
<dbReference type="EMBL" id="PIPU01000008">
    <property type="protein sequence ID" value="RUO46286.1"/>
    <property type="molecule type" value="Genomic_DNA"/>
</dbReference>
<evidence type="ECO:0000313" key="4">
    <source>
        <dbReference type="Proteomes" id="UP000286985"/>
    </source>
</evidence>
<evidence type="ECO:0000313" key="3">
    <source>
        <dbReference type="EMBL" id="RUO46286.1"/>
    </source>
</evidence>